<dbReference type="Proteomes" id="UP000190460">
    <property type="component" value="Unassembled WGS sequence"/>
</dbReference>
<name>A0A1T4WMA0_9GAMM</name>
<dbReference type="PANTHER" id="PTHR30576">
    <property type="entry name" value="COLANIC BIOSYNTHESIS UDP-GLUCOSE LIPID CARRIER TRANSFERASE"/>
    <property type="match status" value="1"/>
</dbReference>
<evidence type="ECO:0000256" key="2">
    <source>
        <dbReference type="ARBA" id="ARBA00006464"/>
    </source>
</evidence>
<dbReference type="GO" id="GO:0016020">
    <property type="term" value="C:membrane"/>
    <property type="evidence" value="ECO:0007669"/>
    <property type="project" value="UniProtKB-SubCell"/>
</dbReference>
<dbReference type="GO" id="GO:0016780">
    <property type="term" value="F:phosphotransferase activity, for other substituted phosphate groups"/>
    <property type="evidence" value="ECO:0007669"/>
    <property type="project" value="TreeGrafter"/>
</dbReference>
<proteinExistence type="inferred from homology"/>
<evidence type="ECO:0000259" key="8">
    <source>
        <dbReference type="Pfam" id="PF02397"/>
    </source>
</evidence>
<feature type="domain" description="Bacterial sugar transferase" evidence="8">
    <location>
        <begin position="149"/>
        <end position="331"/>
    </location>
</feature>
<evidence type="ECO:0000256" key="6">
    <source>
        <dbReference type="ARBA" id="ARBA00023136"/>
    </source>
</evidence>
<dbReference type="RefSeq" id="WP_078922339.1">
    <property type="nucleotide sequence ID" value="NZ_FUYB01000007.1"/>
</dbReference>
<gene>
    <name evidence="9" type="ORF">SAMN02745130_01875</name>
</gene>
<dbReference type="InterPro" id="IPR017475">
    <property type="entry name" value="EPS_sugar_tfrase"/>
</dbReference>
<evidence type="ECO:0000256" key="1">
    <source>
        <dbReference type="ARBA" id="ARBA00004141"/>
    </source>
</evidence>
<evidence type="ECO:0000256" key="3">
    <source>
        <dbReference type="ARBA" id="ARBA00022679"/>
    </source>
</evidence>
<keyword evidence="6 7" id="KW-0472">Membrane</keyword>
<comment type="subcellular location">
    <subcellularLocation>
        <location evidence="1">Membrane</location>
        <topology evidence="1">Multi-pass membrane protein</topology>
    </subcellularLocation>
</comment>
<dbReference type="Pfam" id="PF02397">
    <property type="entry name" value="Bac_transf"/>
    <property type="match status" value="1"/>
</dbReference>
<dbReference type="AlphaFoldDB" id="A0A1T4WMA0"/>
<dbReference type="EMBL" id="FUYB01000007">
    <property type="protein sequence ID" value="SKA78466.1"/>
    <property type="molecule type" value="Genomic_DNA"/>
</dbReference>
<evidence type="ECO:0000256" key="4">
    <source>
        <dbReference type="ARBA" id="ARBA00022692"/>
    </source>
</evidence>
<keyword evidence="4 7" id="KW-0812">Transmembrane</keyword>
<dbReference type="STRING" id="92487.SAMN02745130_01875"/>
<dbReference type="OrthoDB" id="9808602at2"/>
<dbReference type="NCBIfam" id="TIGR03025">
    <property type="entry name" value="EPS_sugtrans"/>
    <property type="match status" value="1"/>
</dbReference>
<evidence type="ECO:0000313" key="9">
    <source>
        <dbReference type="EMBL" id="SKA78466.1"/>
    </source>
</evidence>
<accession>A0A1T4WMA0</accession>
<dbReference type="InterPro" id="IPR003362">
    <property type="entry name" value="Bact_transf"/>
</dbReference>
<protein>
    <submittedName>
        <fullName evidence="9">Exopolysaccharide biosynthesis polyprenyl glycosylphosphotransferase</fullName>
    </submittedName>
</protein>
<evidence type="ECO:0000313" key="10">
    <source>
        <dbReference type="Proteomes" id="UP000190460"/>
    </source>
</evidence>
<dbReference type="PANTHER" id="PTHR30576:SF0">
    <property type="entry name" value="UNDECAPRENYL-PHOSPHATE N-ACETYLGALACTOSAMINYL 1-PHOSPHATE TRANSFERASE-RELATED"/>
    <property type="match status" value="1"/>
</dbReference>
<feature type="transmembrane region" description="Helical" evidence="7">
    <location>
        <begin position="154"/>
        <end position="175"/>
    </location>
</feature>
<keyword evidence="3 9" id="KW-0808">Transferase</keyword>
<evidence type="ECO:0000256" key="7">
    <source>
        <dbReference type="SAM" id="Phobius"/>
    </source>
</evidence>
<reference evidence="9 10" key="1">
    <citation type="submission" date="2017-02" db="EMBL/GenBank/DDBJ databases">
        <authorList>
            <person name="Peterson S.W."/>
        </authorList>
    </citation>
    <scope>NUCLEOTIDE SEQUENCE [LARGE SCALE GENOMIC DNA]</scope>
    <source>
        <strain evidence="9 10">ATCC 49788</strain>
    </source>
</reference>
<keyword evidence="10" id="KW-1185">Reference proteome</keyword>
<sequence>MSHSNHYAELHPSPLLNFVGDVNLLAFSPAKNPAAQAPPLPSLYIYAPVAELPYLYAVLAKLGFECYFNAESLQQWQGVNVCYFKKQALSPQQLKALQTVEEQGTAICSLQNFIEQHLHWVEINLLDAEYLLEIEQASDLNTIWPDRLRRVFDLLIASLLLILLMPLFLPVALAIRLESKGPIFFRQLRTGLYNQEFEIIKFRSMYENAESNGAQWACKNDKRVTRVGQFIRKTRLDELPQLFNVLTGEMSLIGPRPEREVFIKDLETAVPFYRFRHLVKPGITGLAQVMYRYGASVEDARYKHRYDLYYIRHRSWYLDLKILLKTVRVALTGEGV</sequence>
<evidence type="ECO:0000256" key="5">
    <source>
        <dbReference type="ARBA" id="ARBA00022989"/>
    </source>
</evidence>
<comment type="similarity">
    <text evidence="2">Belongs to the bacterial sugar transferase family.</text>
</comment>
<keyword evidence="5 7" id="KW-1133">Transmembrane helix</keyword>
<organism evidence="9 10">
    <name type="scientific">Thiothrix eikelboomii</name>
    <dbReference type="NCBI Taxonomy" id="92487"/>
    <lineage>
        <taxon>Bacteria</taxon>
        <taxon>Pseudomonadati</taxon>
        <taxon>Pseudomonadota</taxon>
        <taxon>Gammaproteobacteria</taxon>
        <taxon>Thiotrichales</taxon>
        <taxon>Thiotrichaceae</taxon>
        <taxon>Thiothrix</taxon>
    </lineage>
</organism>